<reference evidence="3 4" key="1">
    <citation type="journal article" date="2011" name="Stand. Genomic Sci.">
        <title>Complete genome sequence of the acetate-degrading sulfate reducer Desulfobacca acetoxidans type strain (ASRB2).</title>
        <authorList>
            <person name="Goker M."/>
            <person name="Teshima H."/>
            <person name="Lapidus A."/>
            <person name="Nolan M."/>
            <person name="Lucas S."/>
            <person name="Hammon N."/>
            <person name="Deshpande S."/>
            <person name="Cheng J.F."/>
            <person name="Tapia R."/>
            <person name="Han C."/>
            <person name="Goodwin L."/>
            <person name="Pitluck S."/>
            <person name="Huntemann M."/>
            <person name="Liolios K."/>
            <person name="Ivanova N."/>
            <person name="Pagani I."/>
            <person name="Mavromatis K."/>
            <person name="Ovchinikova G."/>
            <person name="Pati A."/>
            <person name="Chen A."/>
            <person name="Palaniappan K."/>
            <person name="Land M."/>
            <person name="Hauser L."/>
            <person name="Brambilla E.M."/>
            <person name="Rohde M."/>
            <person name="Spring S."/>
            <person name="Detter J.C."/>
            <person name="Woyke T."/>
            <person name="Bristow J."/>
            <person name="Eisen J.A."/>
            <person name="Markowitz V."/>
            <person name="Hugenholtz P."/>
            <person name="Kyrpides N.C."/>
            <person name="Klenk H.P."/>
        </authorList>
    </citation>
    <scope>NUCLEOTIDE SEQUENCE [LARGE SCALE GENOMIC DNA]</scope>
    <source>
        <strain evidence="4">ATCC 700848 / DSM 11109 / ASRB2</strain>
    </source>
</reference>
<accession>F2NE37</accession>
<dbReference type="InterPro" id="IPR005537">
    <property type="entry name" value="RAMP_III_fam"/>
</dbReference>
<feature type="domain" description="CRISPR type III-associated protein" evidence="2">
    <location>
        <begin position="10"/>
        <end position="203"/>
    </location>
</feature>
<dbReference type="HOGENOM" id="CLU_1259093_0_0_7"/>
<dbReference type="AlphaFoldDB" id="F2NE37"/>
<sequence>MPAHERHLQITFSTPFRVGSGLGRGLGVDHTAVRDADGLPYIPGSMLKGRLRSMCKRLALSLPGDFGKVCQTATDTESCKSPHPCVICRLFGSRFWPGALRFGDGRLDDTKRTELLLRQCLYPGGIDPKVAQARTQVRLNRRRGVAEAKLLFCGETISPEYSFTATVFLVKPLDKQAEQLFTWGVQLLTHLGANKSRGLGRCSLSLT</sequence>
<dbReference type="STRING" id="880072.Desac_2798"/>
<name>F2NE37_DESAR</name>
<dbReference type="CDD" id="cd09726">
    <property type="entry name" value="RAMP_I_III"/>
    <property type="match status" value="1"/>
</dbReference>
<dbReference type="Proteomes" id="UP000000483">
    <property type="component" value="Chromosome"/>
</dbReference>
<reference evidence="4" key="2">
    <citation type="submission" date="2011-03" db="EMBL/GenBank/DDBJ databases">
        <title>The complete genome of Desulfobacca acetoxidans DSM 11109.</title>
        <authorList>
            <consortium name="US DOE Joint Genome Institute (JGI-PGF)"/>
            <person name="Lucas S."/>
            <person name="Copeland A."/>
            <person name="Lapidus A."/>
            <person name="Bruce D."/>
            <person name="Goodwin L."/>
            <person name="Pitluck S."/>
            <person name="Peters L."/>
            <person name="Kyrpides N."/>
            <person name="Mavromatis K."/>
            <person name="Ivanova N."/>
            <person name="Ovchinnikova G."/>
            <person name="Teshima H."/>
            <person name="Detter J.C."/>
            <person name="Han C."/>
            <person name="Land M."/>
            <person name="Hauser L."/>
            <person name="Markowitz V."/>
            <person name="Cheng J.-F."/>
            <person name="Hugenholtz P."/>
            <person name="Woyke T."/>
            <person name="Wu D."/>
            <person name="Spring S."/>
            <person name="Schueler E."/>
            <person name="Brambilla E."/>
            <person name="Klenk H.-P."/>
            <person name="Eisen J.A."/>
        </authorList>
    </citation>
    <scope>NUCLEOTIDE SEQUENCE [LARGE SCALE GENOMIC DNA]</scope>
    <source>
        <strain evidence="4">ATCC 700848 / DSM 11109 / ASRB2</strain>
    </source>
</reference>
<evidence type="ECO:0000259" key="2">
    <source>
        <dbReference type="Pfam" id="PF03787"/>
    </source>
</evidence>
<dbReference type="InterPro" id="IPR052216">
    <property type="entry name" value="CRISPR_Csm3_endoribonuclease"/>
</dbReference>
<dbReference type="GO" id="GO:0051607">
    <property type="term" value="P:defense response to virus"/>
    <property type="evidence" value="ECO:0007669"/>
    <property type="project" value="UniProtKB-KW"/>
</dbReference>
<dbReference type="PANTHER" id="PTHR35579">
    <property type="entry name" value="CRISPR SYSTEM CMS ENDORIBONUCLEASE CSM3"/>
    <property type="match status" value="1"/>
</dbReference>
<organism evidence="3 4">
    <name type="scientific">Desulfobacca acetoxidans (strain ATCC 700848 / DSM 11109 / ASRB2)</name>
    <dbReference type="NCBI Taxonomy" id="880072"/>
    <lineage>
        <taxon>Bacteria</taxon>
        <taxon>Pseudomonadati</taxon>
        <taxon>Thermodesulfobacteriota</taxon>
        <taxon>Desulfobaccia</taxon>
        <taxon>Desulfobaccales</taxon>
        <taxon>Desulfobaccaceae</taxon>
        <taxon>Desulfobacca</taxon>
    </lineage>
</organism>
<dbReference type="Pfam" id="PF03787">
    <property type="entry name" value="RAMPs"/>
    <property type="match status" value="1"/>
</dbReference>
<dbReference type="PANTHER" id="PTHR35579:SF3">
    <property type="entry name" value="CRISPR SYSTEM CMS ENDORIBONUCLEASE CSM3"/>
    <property type="match status" value="1"/>
</dbReference>
<dbReference type="EMBL" id="CP002629">
    <property type="protein sequence ID" value="AEB10605.1"/>
    <property type="molecule type" value="Genomic_DNA"/>
</dbReference>
<dbReference type="KEGG" id="dao:Desac_2798"/>
<keyword evidence="1" id="KW-0051">Antiviral defense</keyword>
<dbReference type="OrthoDB" id="9789361at2"/>
<protein>
    <recommendedName>
        <fullName evidence="2">CRISPR type III-associated protein domain-containing protein</fullName>
    </recommendedName>
</protein>
<dbReference type="RefSeq" id="WP_013707714.1">
    <property type="nucleotide sequence ID" value="NC_015388.1"/>
</dbReference>
<evidence type="ECO:0000313" key="4">
    <source>
        <dbReference type="Proteomes" id="UP000000483"/>
    </source>
</evidence>
<gene>
    <name evidence="3" type="ordered locus">Desac_2798</name>
</gene>
<dbReference type="eggNOG" id="COG1337">
    <property type="taxonomic scope" value="Bacteria"/>
</dbReference>
<proteinExistence type="predicted"/>
<keyword evidence="4" id="KW-1185">Reference proteome</keyword>
<evidence type="ECO:0000256" key="1">
    <source>
        <dbReference type="ARBA" id="ARBA00023118"/>
    </source>
</evidence>
<evidence type="ECO:0000313" key="3">
    <source>
        <dbReference type="EMBL" id="AEB10605.1"/>
    </source>
</evidence>